<dbReference type="Proteomes" id="UP000006222">
    <property type="component" value="Unassembled WGS sequence"/>
</dbReference>
<comment type="caution">
    <text evidence="1">The sequence shown here is derived from an EMBL/GenBank/DDBJ whole genome shotgun (WGS) entry which is preliminary data.</text>
</comment>
<dbReference type="PATRIC" id="fig|991778.3.peg.6325"/>
<dbReference type="AlphaFoldDB" id="F2B1W5"/>
<name>F2B1W5_RHOBT</name>
<sequence>MAITLHDQVKLENFPTFCRSRLFAFDKNETEPPKPFTDKEPNMPNPLPLLSLMFALLFFGDAVAQEQPTMPEPTPEHQWLQQFSGNWTTKSESSMGPDQPPVQCEGIMTSRMLGGFWLINNMKGDYAGTPMNGIQTIGFDESRKKYVGTWIDSVTSFMWHYEGHVDSTGKVLTLEAEGPNFMSDGKTTKFEDIYEFKSENELSIQSRILADDGQWITFVSGTANRSKSE</sequence>
<dbReference type="Pfam" id="PF07617">
    <property type="entry name" value="DUF1579"/>
    <property type="match status" value="1"/>
</dbReference>
<dbReference type="EMBL" id="AFAR01000315">
    <property type="protein sequence ID" value="EGF24057.1"/>
    <property type="molecule type" value="Genomic_DNA"/>
</dbReference>
<dbReference type="InterPro" id="IPR011473">
    <property type="entry name" value="DUF1579"/>
</dbReference>
<protein>
    <submittedName>
        <fullName evidence="1">Protein containing DUF1579</fullName>
    </submittedName>
</protein>
<gene>
    <name evidence="1" type="ORF">RBWH47_00128</name>
</gene>
<proteinExistence type="predicted"/>
<organism evidence="1 2">
    <name type="scientific">Rhodopirellula baltica WH47</name>
    <dbReference type="NCBI Taxonomy" id="991778"/>
    <lineage>
        <taxon>Bacteria</taxon>
        <taxon>Pseudomonadati</taxon>
        <taxon>Planctomycetota</taxon>
        <taxon>Planctomycetia</taxon>
        <taxon>Pirellulales</taxon>
        <taxon>Pirellulaceae</taxon>
        <taxon>Rhodopirellula</taxon>
    </lineage>
</organism>
<reference evidence="1 2" key="1">
    <citation type="journal article" date="2013" name="Mar. Genomics">
        <title>Expression of sulfatases in Rhodopirellula baltica and the diversity of sulfatases in the genus Rhodopirellula.</title>
        <authorList>
            <person name="Wegner C.E."/>
            <person name="Richter-Heitmann T."/>
            <person name="Klindworth A."/>
            <person name="Klockow C."/>
            <person name="Richter M."/>
            <person name="Achstetter T."/>
            <person name="Glockner F.O."/>
            <person name="Harder J."/>
        </authorList>
    </citation>
    <scope>NUCLEOTIDE SEQUENCE [LARGE SCALE GENOMIC DNA]</scope>
    <source>
        <strain evidence="1 2">WH47</strain>
    </source>
</reference>
<evidence type="ECO:0000313" key="2">
    <source>
        <dbReference type="Proteomes" id="UP000006222"/>
    </source>
</evidence>
<accession>F2B1W5</accession>
<evidence type="ECO:0000313" key="1">
    <source>
        <dbReference type="EMBL" id="EGF24057.1"/>
    </source>
</evidence>